<sequence>MVCKIYKTCDHVPCGATMNKCTPSYCYPNVSKNWNYCNMSNWKPRRYKKYKSTCSDESKCILKKTKKFNNSVDALTLHNKMPYIWRFLKPQTRKHMVQLAKKPVKVINIPFTIFPHTKKTKSDSQFINNMTKKKRARFYKLRKHYKAI</sequence>
<reference evidence="1" key="1">
    <citation type="journal article" date="2020" name="Nature">
        <title>Giant virus diversity and host interactions through global metagenomics.</title>
        <authorList>
            <person name="Schulz F."/>
            <person name="Roux S."/>
            <person name="Paez-Espino D."/>
            <person name="Jungbluth S."/>
            <person name="Walsh D.A."/>
            <person name="Denef V.J."/>
            <person name="McMahon K.D."/>
            <person name="Konstantinidis K.T."/>
            <person name="Eloe-Fadrosh E.A."/>
            <person name="Kyrpides N.C."/>
            <person name="Woyke T."/>
        </authorList>
    </citation>
    <scope>NUCLEOTIDE SEQUENCE</scope>
    <source>
        <strain evidence="1">GVMAG-M-3300020523-10</strain>
    </source>
</reference>
<dbReference type="AlphaFoldDB" id="A0A6C0CDF7"/>
<organism evidence="1">
    <name type="scientific">viral metagenome</name>
    <dbReference type="NCBI Taxonomy" id="1070528"/>
    <lineage>
        <taxon>unclassified sequences</taxon>
        <taxon>metagenomes</taxon>
        <taxon>organismal metagenomes</taxon>
    </lineage>
</organism>
<proteinExistence type="predicted"/>
<name>A0A6C0CDF7_9ZZZZ</name>
<protein>
    <submittedName>
        <fullName evidence="1">Uncharacterized protein</fullName>
    </submittedName>
</protein>
<evidence type="ECO:0000313" key="1">
    <source>
        <dbReference type="EMBL" id="QHT01729.1"/>
    </source>
</evidence>
<accession>A0A6C0CDF7</accession>
<dbReference type="EMBL" id="MN739380">
    <property type="protein sequence ID" value="QHT01729.1"/>
    <property type="molecule type" value="Genomic_DNA"/>
</dbReference>